<evidence type="ECO:0000313" key="2">
    <source>
        <dbReference type="EMBL" id="KRQ86035.1"/>
    </source>
</evidence>
<evidence type="ECO:0000313" key="3">
    <source>
        <dbReference type="Proteomes" id="UP000052015"/>
    </source>
</evidence>
<feature type="domain" description="DUF5651" evidence="1">
    <location>
        <begin position="103"/>
        <end position="155"/>
    </location>
</feature>
<accession>A0A0R3JRD2</accession>
<reference evidence="2 3" key="1">
    <citation type="submission" date="2015-09" db="EMBL/GenBank/DDBJ databases">
        <title>Draft genome sequence of a Caloramator mitchellensis, a moderate thermophile from the Great Artesian Basin of Australia.</title>
        <authorList>
            <person name="Patel B.K."/>
        </authorList>
    </citation>
    <scope>NUCLEOTIDE SEQUENCE [LARGE SCALE GENOMIC DNA]</scope>
    <source>
        <strain evidence="2 3">VF08</strain>
    </source>
</reference>
<dbReference type="InterPro" id="IPR043711">
    <property type="entry name" value="DUF5651"/>
</dbReference>
<sequence>MMFKRDYLQPDEMNDFLILATIWGLLEKIIDLWDKRQMISKEEKKNLKLAKTYIGKFYGMKVNELSRKTAKKVAEYLQKNEVVIIQTEDKEKMREETQKFIEIEREDFYNWCEQIIDINCKNCRKNHQECKLYDLLDKYEVPDSSFEKRNCRYAYDEINIERDEKKIKEYKEFKKRRKGT</sequence>
<keyword evidence="3" id="KW-1185">Reference proteome</keyword>
<comment type="caution">
    <text evidence="2">The sequence shown here is derived from an EMBL/GenBank/DDBJ whole genome shotgun (WGS) entry which is preliminary data.</text>
</comment>
<protein>
    <recommendedName>
        <fullName evidence="1">DUF5651 domain-containing protein</fullName>
    </recommendedName>
</protein>
<gene>
    <name evidence="2" type="ORF">ABG79_02167</name>
</gene>
<dbReference type="EMBL" id="LKHP01000017">
    <property type="protein sequence ID" value="KRQ86035.1"/>
    <property type="molecule type" value="Genomic_DNA"/>
</dbReference>
<organism evidence="2 3">
    <name type="scientific">Caloramator mitchellensis</name>
    <dbReference type="NCBI Taxonomy" id="908809"/>
    <lineage>
        <taxon>Bacteria</taxon>
        <taxon>Bacillati</taxon>
        <taxon>Bacillota</taxon>
        <taxon>Clostridia</taxon>
        <taxon>Eubacteriales</taxon>
        <taxon>Clostridiaceae</taxon>
        <taxon>Caloramator</taxon>
    </lineage>
</organism>
<name>A0A0R3JRD2_CALMK</name>
<dbReference type="Pfam" id="PF18892">
    <property type="entry name" value="DUF5651"/>
    <property type="match status" value="1"/>
</dbReference>
<dbReference type="AlphaFoldDB" id="A0A0R3JRD2"/>
<dbReference type="Proteomes" id="UP000052015">
    <property type="component" value="Unassembled WGS sequence"/>
</dbReference>
<dbReference type="STRING" id="908809.ABG79_02167"/>
<evidence type="ECO:0000259" key="1">
    <source>
        <dbReference type="Pfam" id="PF18892"/>
    </source>
</evidence>
<proteinExistence type="predicted"/>